<comment type="similarity">
    <text evidence="2">Belongs to the auxin efflux carrier (TC 2.A.69) family.</text>
</comment>
<dbReference type="InterPro" id="IPR004776">
    <property type="entry name" value="Mem_transp_PIN-like"/>
</dbReference>
<reference evidence="9 10" key="1">
    <citation type="submission" date="2024-02" db="EMBL/GenBank/DDBJ databases">
        <title>Rhodopirellula caenicola NBRC 110016.</title>
        <authorList>
            <person name="Ichikawa N."/>
            <person name="Katano-Makiyama Y."/>
            <person name="Hidaka K."/>
        </authorList>
    </citation>
    <scope>NUCLEOTIDE SEQUENCE [LARGE SCALE GENOMIC DNA]</scope>
    <source>
        <strain evidence="9 10">NBRC 110016</strain>
    </source>
</reference>
<feature type="transmembrane region" description="Helical" evidence="8">
    <location>
        <begin position="353"/>
        <end position="374"/>
    </location>
</feature>
<feature type="transmembrane region" description="Helical" evidence="8">
    <location>
        <begin position="126"/>
        <end position="151"/>
    </location>
</feature>
<evidence type="ECO:0000256" key="5">
    <source>
        <dbReference type="ARBA" id="ARBA00022692"/>
    </source>
</evidence>
<evidence type="ECO:0000313" key="10">
    <source>
        <dbReference type="Proteomes" id="UP001416858"/>
    </source>
</evidence>
<evidence type="ECO:0000256" key="7">
    <source>
        <dbReference type="ARBA" id="ARBA00023136"/>
    </source>
</evidence>
<evidence type="ECO:0000256" key="2">
    <source>
        <dbReference type="ARBA" id="ARBA00010145"/>
    </source>
</evidence>
<evidence type="ECO:0000256" key="8">
    <source>
        <dbReference type="SAM" id="Phobius"/>
    </source>
</evidence>
<dbReference type="EMBL" id="BAABRO010000002">
    <property type="protein sequence ID" value="GAA5505904.1"/>
    <property type="molecule type" value="Genomic_DNA"/>
</dbReference>
<keyword evidence="6 8" id="KW-1133">Transmembrane helix</keyword>
<dbReference type="PANTHER" id="PTHR36838:SF1">
    <property type="entry name" value="SLR1864 PROTEIN"/>
    <property type="match status" value="1"/>
</dbReference>
<evidence type="ECO:0008006" key="11">
    <source>
        <dbReference type="Google" id="ProtNLM"/>
    </source>
</evidence>
<accession>A0ABP9VL27</accession>
<evidence type="ECO:0000256" key="6">
    <source>
        <dbReference type="ARBA" id="ARBA00022989"/>
    </source>
</evidence>
<evidence type="ECO:0000256" key="1">
    <source>
        <dbReference type="ARBA" id="ARBA00004651"/>
    </source>
</evidence>
<dbReference type="InterPro" id="IPR038770">
    <property type="entry name" value="Na+/solute_symporter_sf"/>
</dbReference>
<proteinExistence type="inferred from homology"/>
<evidence type="ECO:0000256" key="4">
    <source>
        <dbReference type="ARBA" id="ARBA00022475"/>
    </source>
</evidence>
<keyword evidence="5 8" id="KW-0812">Transmembrane</keyword>
<evidence type="ECO:0000313" key="9">
    <source>
        <dbReference type="EMBL" id="GAA5505904.1"/>
    </source>
</evidence>
<protein>
    <recommendedName>
        <fullName evidence="11">Membrane transport protein</fullName>
    </recommendedName>
</protein>
<feature type="transmembrane region" description="Helical" evidence="8">
    <location>
        <begin position="257"/>
        <end position="278"/>
    </location>
</feature>
<dbReference type="Proteomes" id="UP001416858">
    <property type="component" value="Unassembled WGS sequence"/>
</dbReference>
<dbReference type="Pfam" id="PF03547">
    <property type="entry name" value="Mem_trans"/>
    <property type="match status" value="2"/>
</dbReference>
<sequence length="381" mass="41155">MVGDGWGASNFARVAPIVLSGREESKSRGSKISLRVYLGSDFDAFPRSPRYDGQANAMLSDLWPIISSVLGVFLVMGVGVLCRQTGWLTRQADHSLANLTAKVLLPALFAHRILTSDQMSQFSTAWFPPTFGFGTTAIGFLVGFLIARYAGHWIGLDSDSKQRTFALCVGICNYGYIPLPLAQRFYPQAEVDLILHNVGVDMALWSIGIAVIGGQSGGGWRRVMLSAPAVTVIIAGVMRRYGLEQWVPASCMSAIEMLGNCAIPMGLLLSGAIIVDYVKETTWAGSGRVIAWSIAIRQLLLPSLMIGLATAIAAWSNLMTIDMKQVVMLEAAMPAAVFPIVLVRLYGRDTSTALRVVLATSIAGILLVPVWLGIGKWWFGI</sequence>
<gene>
    <name evidence="9" type="ORF">Rcae01_01353</name>
</gene>
<feature type="transmembrane region" description="Helical" evidence="8">
    <location>
        <begin position="326"/>
        <end position="346"/>
    </location>
</feature>
<feature type="transmembrane region" description="Helical" evidence="8">
    <location>
        <begin position="62"/>
        <end position="83"/>
    </location>
</feature>
<comment type="caution">
    <text evidence="9">The sequence shown here is derived from an EMBL/GenBank/DDBJ whole genome shotgun (WGS) entry which is preliminary data.</text>
</comment>
<comment type="subcellular location">
    <subcellularLocation>
        <location evidence="1">Cell membrane</location>
        <topology evidence="1">Multi-pass membrane protein</topology>
    </subcellularLocation>
</comment>
<keyword evidence="4" id="KW-1003">Cell membrane</keyword>
<feature type="transmembrane region" description="Helical" evidence="8">
    <location>
        <begin position="219"/>
        <end position="237"/>
    </location>
</feature>
<keyword evidence="10" id="KW-1185">Reference proteome</keyword>
<feature type="transmembrane region" description="Helical" evidence="8">
    <location>
        <begin position="163"/>
        <end position="181"/>
    </location>
</feature>
<feature type="transmembrane region" description="Helical" evidence="8">
    <location>
        <begin position="299"/>
        <end position="320"/>
    </location>
</feature>
<keyword evidence="7 8" id="KW-0472">Membrane</keyword>
<dbReference type="PANTHER" id="PTHR36838">
    <property type="entry name" value="AUXIN EFFLUX CARRIER FAMILY PROTEIN"/>
    <property type="match status" value="1"/>
</dbReference>
<feature type="transmembrane region" description="Helical" evidence="8">
    <location>
        <begin position="193"/>
        <end position="212"/>
    </location>
</feature>
<evidence type="ECO:0000256" key="3">
    <source>
        <dbReference type="ARBA" id="ARBA00022448"/>
    </source>
</evidence>
<keyword evidence="3" id="KW-0813">Transport</keyword>
<name>A0ABP9VL27_9BACT</name>
<dbReference type="Gene3D" id="1.20.1530.20">
    <property type="match status" value="2"/>
</dbReference>
<feature type="transmembrane region" description="Helical" evidence="8">
    <location>
        <begin position="95"/>
        <end position="114"/>
    </location>
</feature>
<organism evidence="9 10">
    <name type="scientific">Novipirellula caenicola</name>
    <dbReference type="NCBI Taxonomy" id="1536901"/>
    <lineage>
        <taxon>Bacteria</taxon>
        <taxon>Pseudomonadati</taxon>
        <taxon>Planctomycetota</taxon>
        <taxon>Planctomycetia</taxon>
        <taxon>Pirellulales</taxon>
        <taxon>Pirellulaceae</taxon>
        <taxon>Novipirellula</taxon>
    </lineage>
</organism>